<organism evidence="1 2">
    <name type="scientific">Streptomyces eurocidicus</name>
    <name type="common">Streptoverticillium eurocidicus</name>
    <dbReference type="NCBI Taxonomy" id="66423"/>
    <lineage>
        <taxon>Bacteria</taxon>
        <taxon>Bacillati</taxon>
        <taxon>Actinomycetota</taxon>
        <taxon>Actinomycetes</taxon>
        <taxon>Kitasatosporales</taxon>
        <taxon>Streptomycetaceae</taxon>
        <taxon>Streptomyces</taxon>
    </lineage>
</organism>
<name>A0A2N8NM03_STREU</name>
<protein>
    <submittedName>
        <fullName evidence="1">Uncharacterized protein</fullName>
    </submittedName>
</protein>
<evidence type="ECO:0000313" key="2">
    <source>
        <dbReference type="Proteomes" id="UP000235945"/>
    </source>
</evidence>
<comment type="caution">
    <text evidence="1">The sequence shown here is derived from an EMBL/GenBank/DDBJ whole genome shotgun (WGS) entry which is preliminary data.</text>
</comment>
<dbReference type="InterPro" id="IPR057999">
    <property type="entry name" value="Gp49"/>
</dbReference>
<dbReference type="Proteomes" id="UP000235945">
    <property type="component" value="Unassembled WGS sequence"/>
</dbReference>
<dbReference type="EMBL" id="LGUI01000017">
    <property type="protein sequence ID" value="PNE29798.1"/>
    <property type="molecule type" value="Genomic_DNA"/>
</dbReference>
<evidence type="ECO:0000313" key="1">
    <source>
        <dbReference type="EMBL" id="PNE29798.1"/>
    </source>
</evidence>
<sequence length="177" mass="18677">MEIPMIGDPFADVSPWDEPATTLTEEKPVLITAPTAPAGPAPFKIGLTLKAGPDYGSHWMTPAVYGHTAEETATRGVELLTAMKTAGLIDFTAKAAQHVREQDKGGAGAAPKRFENGKVVSAAPSAGGDTGYSCDHGPRNFREGGSWAAYFCGGRGLDKSQQCPPLWRQTDGSFRAK</sequence>
<gene>
    <name evidence="1" type="ORF">AF335_33175</name>
</gene>
<reference evidence="2" key="1">
    <citation type="submission" date="2015-07" db="EMBL/GenBank/DDBJ databases">
        <authorList>
            <person name="Graham D.E."/>
            <person name="Giannone R.J."/>
            <person name="Gulvik C.A."/>
            <person name="Hettich R.L."/>
            <person name="Klingeman D.M."/>
            <person name="Mahan K.M."/>
            <person name="Parry R.J."/>
            <person name="Spain J.C."/>
        </authorList>
    </citation>
    <scope>NUCLEOTIDE SEQUENCE [LARGE SCALE GENOMIC DNA]</scope>
    <source>
        <strain evidence="2">ATCC 27428</strain>
    </source>
</reference>
<keyword evidence="2" id="KW-1185">Reference proteome</keyword>
<accession>A0A2N8NM03</accession>
<dbReference type="AlphaFoldDB" id="A0A2N8NM03"/>
<dbReference type="Pfam" id="PF25690">
    <property type="entry name" value="Phage_gp49"/>
    <property type="match status" value="1"/>
</dbReference>
<proteinExistence type="predicted"/>